<proteinExistence type="predicted"/>
<gene>
    <name evidence="1" type="ORF">S03H2_53445</name>
</gene>
<accession>X1J6R3</accession>
<protein>
    <submittedName>
        <fullName evidence="1">Uncharacterized protein</fullName>
    </submittedName>
</protein>
<evidence type="ECO:0000313" key="1">
    <source>
        <dbReference type="EMBL" id="GAH73999.1"/>
    </source>
</evidence>
<comment type="caution">
    <text evidence="1">The sequence shown here is derived from an EMBL/GenBank/DDBJ whole genome shotgun (WGS) entry which is preliminary data.</text>
</comment>
<name>X1J6R3_9ZZZZ</name>
<dbReference type="EMBL" id="BARU01034018">
    <property type="protein sequence ID" value="GAH73999.1"/>
    <property type="molecule type" value="Genomic_DNA"/>
</dbReference>
<feature type="non-terminal residue" evidence="1">
    <location>
        <position position="1"/>
    </location>
</feature>
<reference evidence="1" key="1">
    <citation type="journal article" date="2014" name="Front. Microbiol.">
        <title>High frequency of phylogenetically diverse reductive dehalogenase-homologous genes in deep subseafloor sedimentary metagenomes.</title>
        <authorList>
            <person name="Kawai M."/>
            <person name="Futagami T."/>
            <person name="Toyoda A."/>
            <person name="Takaki Y."/>
            <person name="Nishi S."/>
            <person name="Hori S."/>
            <person name="Arai W."/>
            <person name="Tsubouchi T."/>
            <person name="Morono Y."/>
            <person name="Uchiyama I."/>
            <person name="Ito T."/>
            <person name="Fujiyama A."/>
            <person name="Inagaki F."/>
            <person name="Takami H."/>
        </authorList>
    </citation>
    <scope>NUCLEOTIDE SEQUENCE</scope>
    <source>
        <strain evidence="1">Expedition CK06-06</strain>
    </source>
</reference>
<sequence length="48" mass="5245">GPCRRQGSRSCVGVTIAVTEATPEELIKLKNADVIELVKPHRAELEET</sequence>
<dbReference type="AlphaFoldDB" id="X1J6R3"/>
<organism evidence="1">
    <name type="scientific">marine sediment metagenome</name>
    <dbReference type="NCBI Taxonomy" id="412755"/>
    <lineage>
        <taxon>unclassified sequences</taxon>
        <taxon>metagenomes</taxon>
        <taxon>ecological metagenomes</taxon>
    </lineage>
</organism>